<dbReference type="AlphaFoldDB" id="A0A7U2I6F1"/>
<evidence type="ECO:0000256" key="1">
    <source>
        <dbReference type="SAM" id="MobiDB-lite"/>
    </source>
</evidence>
<proteinExistence type="predicted"/>
<gene>
    <name evidence="2" type="ORF">JI435_438870</name>
</gene>
<feature type="region of interest" description="Disordered" evidence="1">
    <location>
        <begin position="98"/>
        <end position="125"/>
    </location>
</feature>
<name>A0A7U2I6F1_PHANO</name>
<dbReference type="EMBL" id="CP069033">
    <property type="protein sequence ID" value="QRD01083.1"/>
    <property type="molecule type" value="Genomic_DNA"/>
</dbReference>
<reference evidence="3" key="1">
    <citation type="journal article" date="2021" name="BMC Genomics">
        <title>Chromosome-level genome assembly and manually-curated proteome of model necrotroph Parastagonospora nodorum Sn15 reveals a genome-wide trove of candidate effector homologs, and redundancy of virulence-related functions within an accessory chromosome.</title>
        <authorList>
            <person name="Bertazzoni S."/>
            <person name="Jones D.A.B."/>
            <person name="Phan H.T."/>
            <person name="Tan K.-C."/>
            <person name="Hane J.K."/>
        </authorList>
    </citation>
    <scope>NUCLEOTIDE SEQUENCE [LARGE SCALE GENOMIC DNA]</scope>
    <source>
        <strain evidence="3">SN15 / ATCC MYA-4574 / FGSC 10173)</strain>
    </source>
</reference>
<organism evidence="2 3">
    <name type="scientific">Phaeosphaeria nodorum (strain SN15 / ATCC MYA-4574 / FGSC 10173)</name>
    <name type="common">Glume blotch fungus</name>
    <name type="synonym">Parastagonospora nodorum</name>
    <dbReference type="NCBI Taxonomy" id="321614"/>
    <lineage>
        <taxon>Eukaryota</taxon>
        <taxon>Fungi</taxon>
        <taxon>Dikarya</taxon>
        <taxon>Ascomycota</taxon>
        <taxon>Pezizomycotina</taxon>
        <taxon>Dothideomycetes</taxon>
        <taxon>Pleosporomycetidae</taxon>
        <taxon>Pleosporales</taxon>
        <taxon>Pleosporineae</taxon>
        <taxon>Phaeosphaeriaceae</taxon>
        <taxon>Parastagonospora</taxon>
    </lineage>
</organism>
<feature type="compositionally biased region" description="Polar residues" evidence="1">
    <location>
        <begin position="98"/>
        <end position="109"/>
    </location>
</feature>
<dbReference type="Proteomes" id="UP000663193">
    <property type="component" value="Chromosome 11"/>
</dbReference>
<sequence>MRKDSYLGNTREKEISRSFYICSTSLSGDSMFKALLPSDFMQNSTGSLFRFMHLNLTTAHHYQNTTMPKQKRPECTKSCLFASSLMFHVPLLRKLRQKVQNPVSASHRTTPPPQPPSEHSKNKKKAYCIGRESNPGLAELICTDGNG</sequence>
<protein>
    <submittedName>
        <fullName evidence="2">Uncharacterized protein</fullName>
    </submittedName>
</protein>
<evidence type="ECO:0000313" key="3">
    <source>
        <dbReference type="Proteomes" id="UP000663193"/>
    </source>
</evidence>
<keyword evidence="3" id="KW-1185">Reference proteome</keyword>
<evidence type="ECO:0000313" key="2">
    <source>
        <dbReference type="EMBL" id="QRD01083.1"/>
    </source>
</evidence>
<dbReference type="VEuPathDB" id="FungiDB:JI435_438870"/>
<accession>A0A7U2I6F1</accession>